<sequence length="168" mass="18048">MALSPSLAIKPNFIISPRQPIHPSTHVVRISCSSLPARRRIRRTGSSLKMIQSKSPKVADPSSFLVGAAASVGLALVILSMDGSEAHAMGPDGPLMEEFWDNMRRYGLYVLTVSTGAITAIATPIFELLKNPITALLIVVIAVGSGYILSQVLSLMFGINEYAYQYAS</sequence>
<comment type="caution">
    <text evidence="6">The sequence shown here is derived from an EMBL/GenBank/DDBJ whole genome shotgun (WGS) entry which is preliminary data.</text>
</comment>
<evidence type="ECO:0000256" key="5">
    <source>
        <dbReference type="SAM" id="Phobius"/>
    </source>
</evidence>
<keyword evidence="4" id="KW-0934">Plastid</keyword>
<accession>A0A0K9PNP6</accession>
<evidence type="ECO:0000313" key="6">
    <source>
        <dbReference type="EMBL" id="KMZ69855.1"/>
    </source>
</evidence>
<gene>
    <name evidence="6" type="ORF">ZOSMA_205G00320</name>
</gene>
<evidence type="ECO:0000313" key="7">
    <source>
        <dbReference type="Proteomes" id="UP000036987"/>
    </source>
</evidence>
<dbReference type="Pfam" id="PF05421">
    <property type="entry name" value="DUF751"/>
    <property type="match status" value="1"/>
</dbReference>
<keyword evidence="5" id="KW-0472">Membrane</keyword>
<evidence type="ECO:0000256" key="4">
    <source>
        <dbReference type="ARBA" id="ARBA00022640"/>
    </source>
</evidence>
<keyword evidence="5" id="KW-0812">Transmembrane</keyword>
<protein>
    <recommendedName>
        <fullName evidence="3">Uncharacterized protein ycf33</fullName>
    </recommendedName>
</protein>
<organism evidence="6 7">
    <name type="scientific">Zostera marina</name>
    <name type="common">Eelgrass</name>
    <dbReference type="NCBI Taxonomy" id="29655"/>
    <lineage>
        <taxon>Eukaryota</taxon>
        <taxon>Viridiplantae</taxon>
        <taxon>Streptophyta</taxon>
        <taxon>Embryophyta</taxon>
        <taxon>Tracheophyta</taxon>
        <taxon>Spermatophyta</taxon>
        <taxon>Magnoliopsida</taxon>
        <taxon>Liliopsida</taxon>
        <taxon>Zosteraceae</taxon>
        <taxon>Zostera</taxon>
    </lineage>
</organism>
<dbReference type="GO" id="GO:0009536">
    <property type="term" value="C:plastid"/>
    <property type="evidence" value="ECO:0007669"/>
    <property type="project" value="UniProtKB-SubCell"/>
</dbReference>
<dbReference type="PANTHER" id="PTHR36049">
    <property type="entry name" value="TRANSMEMBRANE PROTEIN"/>
    <property type="match status" value="1"/>
</dbReference>
<name>A0A0K9PNP6_ZOSMR</name>
<feature type="transmembrane region" description="Helical" evidence="5">
    <location>
        <begin position="133"/>
        <end position="159"/>
    </location>
</feature>
<evidence type="ECO:0000256" key="3">
    <source>
        <dbReference type="ARBA" id="ARBA00021584"/>
    </source>
</evidence>
<evidence type="ECO:0000256" key="1">
    <source>
        <dbReference type="ARBA" id="ARBA00004474"/>
    </source>
</evidence>
<reference evidence="7" key="1">
    <citation type="journal article" date="2016" name="Nature">
        <title>The genome of the seagrass Zostera marina reveals angiosperm adaptation to the sea.</title>
        <authorList>
            <person name="Olsen J.L."/>
            <person name="Rouze P."/>
            <person name="Verhelst B."/>
            <person name="Lin Y.-C."/>
            <person name="Bayer T."/>
            <person name="Collen J."/>
            <person name="Dattolo E."/>
            <person name="De Paoli E."/>
            <person name="Dittami S."/>
            <person name="Maumus F."/>
            <person name="Michel G."/>
            <person name="Kersting A."/>
            <person name="Lauritano C."/>
            <person name="Lohaus R."/>
            <person name="Toepel M."/>
            <person name="Tonon T."/>
            <person name="Vanneste K."/>
            <person name="Amirebrahimi M."/>
            <person name="Brakel J."/>
            <person name="Bostroem C."/>
            <person name="Chovatia M."/>
            <person name="Grimwood J."/>
            <person name="Jenkins J.W."/>
            <person name="Jueterbock A."/>
            <person name="Mraz A."/>
            <person name="Stam W.T."/>
            <person name="Tice H."/>
            <person name="Bornberg-Bauer E."/>
            <person name="Green P.J."/>
            <person name="Pearson G.A."/>
            <person name="Procaccini G."/>
            <person name="Duarte C.M."/>
            <person name="Schmutz J."/>
            <person name="Reusch T.B.H."/>
            <person name="Van de Peer Y."/>
        </authorList>
    </citation>
    <scope>NUCLEOTIDE SEQUENCE [LARGE SCALE GENOMIC DNA]</scope>
    <source>
        <strain evidence="7">cv. Finnish</strain>
    </source>
</reference>
<proteinExistence type="inferred from homology"/>
<feature type="transmembrane region" description="Helical" evidence="5">
    <location>
        <begin position="106"/>
        <end position="126"/>
    </location>
</feature>
<dbReference type="AlphaFoldDB" id="A0A0K9PNP6"/>
<dbReference type="InterPro" id="IPR008470">
    <property type="entry name" value="Uncharacterised_Ycf33"/>
</dbReference>
<keyword evidence="5" id="KW-1133">Transmembrane helix</keyword>
<dbReference type="OrthoDB" id="1900844at2759"/>
<evidence type="ECO:0000256" key="2">
    <source>
        <dbReference type="ARBA" id="ARBA00010985"/>
    </source>
</evidence>
<feature type="transmembrane region" description="Helical" evidence="5">
    <location>
        <begin position="58"/>
        <end position="81"/>
    </location>
</feature>
<dbReference type="PANTHER" id="PTHR36049:SF3">
    <property type="match status" value="1"/>
</dbReference>
<comment type="subcellular location">
    <subcellularLocation>
        <location evidence="1">Plastid</location>
    </subcellularLocation>
</comment>
<dbReference type="EMBL" id="LFYR01000744">
    <property type="protein sequence ID" value="KMZ69855.1"/>
    <property type="molecule type" value="Genomic_DNA"/>
</dbReference>
<dbReference type="Proteomes" id="UP000036987">
    <property type="component" value="Unassembled WGS sequence"/>
</dbReference>
<comment type="similarity">
    <text evidence="2">Belongs to the ycf33 family.</text>
</comment>
<keyword evidence="7" id="KW-1185">Reference proteome</keyword>